<feature type="region of interest" description="Disordered" evidence="1">
    <location>
        <begin position="44"/>
        <end position="107"/>
    </location>
</feature>
<reference evidence="2" key="1">
    <citation type="submission" date="2023-10" db="EMBL/GenBank/DDBJ databases">
        <authorList>
            <person name="Chen Y."/>
            <person name="Shah S."/>
            <person name="Dougan E. K."/>
            <person name="Thang M."/>
            <person name="Chan C."/>
        </authorList>
    </citation>
    <scope>NUCLEOTIDE SEQUENCE [LARGE SCALE GENOMIC DNA]</scope>
</reference>
<dbReference type="EMBL" id="CAUYUJ010013514">
    <property type="protein sequence ID" value="CAK0836355.1"/>
    <property type="molecule type" value="Genomic_DNA"/>
</dbReference>
<dbReference type="Gene3D" id="3.30.420.10">
    <property type="entry name" value="Ribonuclease H-like superfamily/Ribonuclease H"/>
    <property type="match status" value="1"/>
</dbReference>
<feature type="compositionally biased region" description="Basic and acidic residues" evidence="1">
    <location>
        <begin position="45"/>
        <end position="58"/>
    </location>
</feature>
<feature type="region of interest" description="Disordered" evidence="1">
    <location>
        <begin position="1240"/>
        <end position="1277"/>
    </location>
</feature>
<feature type="compositionally biased region" description="Low complexity" evidence="1">
    <location>
        <begin position="1247"/>
        <end position="1277"/>
    </location>
</feature>
<feature type="compositionally biased region" description="Low complexity" evidence="1">
    <location>
        <begin position="76"/>
        <end position="95"/>
    </location>
</feature>
<keyword evidence="3" id="KW-1185">Reference proteome</keyword>
<dbReference type="InterPro" id="IPR036397">
    <property type="entry name" value="RNaseH_sf"/>
</dbReference>
<comment type="caution">
    <text evidence="2">The sequence shown here is derived from an EMBL/GenBank/DDBJ whole genome shotgun (WGS) entry which is preliminary data.</text>
</comment>
<feature type="region of interest" description="Disordered" evidence="1">
    <location>
        <begin position="1296"/>
        <end position="1319"/>
    </location>
</feature>
<dbReference type="Proteomes" id="UP001189429">
    <property type="component" value="Unassembled WGS sequence"/>
</dbReference>
<feature type="region of interest" description="Disordered" evidence="1">
    <location>
        <begin position="1170"/>
        <end position="1217"/>
    </location>
</feature>
<protein>
    <recommendedName>
        <fullName evidence="4">RNase H type-1 domain-containing protein</fullName>
    </recommendedName>
</protein>
<evidence type="ECO:0008006" key="4">
    <source>
        <dbReference type="Google" id="ProtNLM"/>
    </source>
</evidence>
<proteinExistence type="predicted"/>
<name>A0ABN9SV24_9DINO</name>
<dbReference type="SUPFAM" id="SSF53098">
    <property type="entry name" value="Ribonuclease H-like"/>
    <property type="match status" value="1"/>
</dbReference>
<evidence type="ECO:0000313" key="3">
    <source>
        <dbReference type="Proteomes" id="UP001189429"/>
    </source>
</evidence>
<gene>
    <name evidence="2" type="ORF">PCOR1329_LOCUS32859</name>
</gene>
<organism evidence="2 3">
    <name type="scientific">Prorocentrum cordatum</name>
    <dbReference type="NCBI Taxonomy" id="2364126"/>
    <lineage>
        <taxon>Eukaryota</taxon>
        <taxon>Sar</taxon>
        <taxon>Alveolata</taxon>
        <taxon>Dinophyceae</taxon>
        <taxon>Prorocentrales</taxon>
        <taxon>Prorocentraceae</taxon>
        <taxon>Prorocentrum</taxon>
    </lineage>
</organism>
<sequence length="1319" mass="140665">MSEVASGLARRAYWLCAKRGCNAWNWCDKRWTCKACGTSAPPWTKEYRSDKVPPRVDADGFVQQPRGRAEQRAARRSASQRALSGSTAPSSAPNSRARRARPWGEAKTQYEELQAQLAAAKERVDRLQGAAALGLSEDFQREAEKALQQGKDQVAALERSVQEAQRTERPPHSVLHIEAYAIQKVERQLATARTKREKLQLQASELRELIAEKQEQLSAAELGVDEVTGQIAELEETRAKVTQQAIQRANAAVGGVPSPLGDAVQGLLTQVGALSDLLKQHGAELPPRFSEIVEILNTQKEAVADVLRPRSSSARKRWGDSVGDDGLATEDDDMPLDIVASGRADRGWASSPAGQVEPCLAKALAEQGAALSDGDPLVAAGGAEHPCPRGTAGMGSGADERAAREAAVIGKAPLVDRAGGQQLRAGLVMLGCNGNTWSRSIEAIEAFFKAYDYWPDVVALQETRLPHGFPRLRHYWCGVGWVCLPVLGALLAAGATCPLVTPRNVVDDISLQAVGTARLVKQQMLASSCEVVRQLREQHLPLNESKSVFLASSPQLAKELSEAWAAQGLTFKRGLQARNLGTDANITRRGVHEGAVRAVGGLRRGRRLGVLRSAGAATEMVHRAGPTAAMLWGRTVTGVPDRELHSWRLAAVRSAGKFPKGASLGLRLRAVEVMRSIDLDPSPALLRAAVQMAASLLQSGEVPQRMFETALQEAERRHAGAAAPWAHCRTPVDALALSLTRVGWRLVQGTRLATDDGHILDLRMMGPRELGLLAAAGARRASDKSELARLGHGALPPSPLFFNLRLLRGLLTSYQAPRMILAAGMGGLRGGCSSVLSLRGRGATLPPTAFGAAHIVHVAPPRAAPRSDAMAVMWCNRPADGLLGGRLYLDGSALDPEHESLRRAGWSIVQCDSDGNMECAVYGSVRQDLCPFQTAKDGEDFAVWMLSRFLGPSVDEILIDCASTVSCLTLGKRYATAANKPNAHLWEGIYASLDVDMLKVTKVAAHCTARDVMDGKITEADLRGNGHADRWAKAGAELHRASPVARREFFGTMEVVRELSCWVAQASLIWQGIEVKDCEGLPEGSERTAVSFAVPVVEPASSRPSDSGSGDGWASAARAGGVSLGATAFVVAGHVLAFAKCGEGAAEQELMACTHCGAYARLGGRSGAAPKLKEQCPGSAGLPKGRRDQKARWLQGRHPAGTPHSGSKRVGASVPSLRKEDVVPVDARVRFLQWLGVRPEDAPGGVAADASRGPPSGAAAAGEAAAEPLAPGPSGASREAWLSAYGLDEASLLEWSASAETAREDRRKRRRRADGDEGE</sequence>
<evidence type="ECO:0000256" key="1">
    <source>
        <dbReference type="SAM" id="MobiDB-lite"/>
    </source>
</evidence>
<evidence type="ECO:0000313" key="2">
    <source>
        <dbReference type="EMBL" id="CAK0836355.1"/>
    </source>
</evidence>
<feature type="region of interest" description="Disordered" evidence="1">
    <location>
        <begin position="309"/>
        <end position="333"/>
    </location>
</feature>
<dbReference type="InterPro" id="IPR012337">
    <property type="entry name" value="RNaseH-like_sf"/>
</dbReference>
<accession>A0ABN9SV24</accession>